<reference evidence="1 2" key="1">
    <citation type="submission" date="2018-03" db="EMBL/GenBank/DDBJ databases">
        <title>Genomic Encyclopedia of Archaeal and Bacterial Type Strains, Phase II (KMG-II): from individual species to whole genera.</title>
        <authorList>
            <person name="Goeker M."/>
        </authorList>
    </citation>
    <scope>NUCLEOTIDE SEQUENCE [LARGE SCALE GENOMIC DNA]</scope>
    <source>
        <strain evidence="1 2">DSM 17797</strain>
    </source>
</reference>
<keyword evidence="2" id="KW-1185">Reference proteome</keyword>
<organism evidence="1 2">
    <name type="scientific">Flavobacterium granuli</name>
    <dbReference type="NCBI Taxonomy" id="280093"/>
    <lineage>
        <taxon>Bacteria</taxon>
        <taxon>Pseudomonadati</taxon>
        <taxon>Bacteroidota</taxon>
        <taxon>Flavobacteriia</taxon>
        <taxon>Flavobacteriales</taxon>
        <taxon>Flavobacteriaceae</taxon>
        <taxon>Flavobacterium</taxon>
    </lineage>
</organism>
<dbReference type="Proteomes" id="UP000237771">
    <property type="component" value="Unassembled WGS sequence"/>
</dbReference>
<gene>
    <name evidence="1" type="ORF">BC624_10830</name>
</gene>
<dbReference type="RefSeq" id="WP_072944599.1">
    <property type="nucleotide sequence ID" value="NZ_FQWO01000009.1"/>
</dbReference>
<protein>
    <submittedName>
        <fullName evidence="1">Uncharacterized protein</fullName>
    </submittedName>
</protein>
<evidence type="ECO:0000313" key="2">
    <source>
        <dbReference type="Proteomes" id="UP000237771"/>
    </source>
</evidence>
<dbReference type="EMBL" id="PVUB01000008">
    <property type="protein sequence ID" value="PRZ21592.1"/>
    <property type="molecule type" value="Genomic_DNA"/>
</dbReference>
<comment type="caution">
    <text evidence="1">The sequence shown here is derived from an EMBL/GenBank/DDBJ whole genome shotgun (WGS) entry which is preliminary data.</text>
</comment>
<name>A0ABX5EW29_9FLAO</name>
<evidence type="ECO:0000313" key="1">
    <source>
        <dbReference type="EMBL" id="PRZ21592.1"/>
    </source>
</evidence>
<sequence>MKVVKRIVDLLESKKCKIHGQQAIIRVINNESISIKSCCEKFKKDLEIERRTEITKQTREAIRKLCEIE</sequence>
<accession>A0ABX5EW29</accession>
<proteinExistence type="predicted"/>